<protein>
    <submittedName>
        <fullName evidence="2">Uncharacterized protein</fullName>
    </submittedName>
</protein>
<evidence type="ECO:0000313" key="2">
    <source>
        <dbReference type="EMBL" id="ORX93047.1"/>
    </source>
</evidence>
<name>A0A1Y1Y4Y0_9FUNG</name>
<dbReference type="Pfam" id="PF19193">
    <property type="entry name" value="Tectonin"/>
    <property type="match status" value="1"/>
</dbReference>
<dbReference type="EMBL" id="MCFE01000249">
    <property type="protein sequence ID" value="ORX93047.1"/>
    <property type="molecule type" value="Genomic_DNA"/>
</dbReference>
<dbReference type="Proteomes" id="UP000193498">
    <property type="component" value="Unassembled WGS sequence"/>
</dbReference>
<comment type="caution">
    <text evidence="2">The sequence shown here is derived from an EMBL/GenBank/DDBJ whole genome shotgun (WGS) entry which is preliminary data.</text>
</comment>
<accession>A0A1Y1Y4Y0</accession>
<proteinExistence type="predicted"/>
<dbReference type="AlphaFoldDB" id="A0A1Y1Y4Y0"/>
<gene>
    <name evidence="2" type="ORF">K493DRAFT_316221</name>
</gene>
<organism evidence="2 3">
    <name type="scientific">Basidiobolus meristosporus CBS 931.73</name>
    <dbReference type="NCBI Taxonomy" id="1314790"/>
    <lineage>
        <taxon>Eukaryota</taxon>
        <taxon>Fungi</taxon>
        <taxon>Fungi incertae sedis</taxon>
        <taxon>Zoopagomycota</taxon>
        <taxon>Entomophthoromycotina</taxon>
        <taxon>Basidiobolomycetes</taxon>
        <taxon>Basidiobolales</taxon>
        <taxon>Basidiobolaceae</taxon>
        <taxon>Basidiobolus</taxon>
    </lineage>
</organism>
<dbReference type="SUPFAM" id="SSF89372">
    <property type="entry name" value="Fucose-specific lectin"/>
    <property type="match status" value="1"/>
</dbReference>
<dbReference type="InParanoid" id="A0A1Y1Y4Y0"/>
<evidence type="ECO:0000256" key="1">
    <source>
        <dbReference type="SAM" id="SignalP"/>
    </source>
</evidence>
<reference evidence="2 3" key="1">
    <citation type="submission" date="2016-07" db="EMBL/GenBank/DDBJ databases">
        <title>Pervasive Adenine N6-methylation of Active Genes in Fungi.</title>
        <authorList>
            <consortium name="DOE Joint Genome Institute"/>
            <person name="Mondo S.J."/>
            <person name="Dannebaum R.O."/>
            <person name="Kuo R.C."/>
            <person name="Labutti K."/>
            <person name="Haridas S."/>
            <person name="Kuo A."/>
            <person name="Salamov A."/>
            <person name="Ahrendt S.R."/>
            <person name="Lipzen A."/>
            <person name="Sullivan W."/>
            <person name="Andreopoulos W.B."/>
            <person name="Clum A."/>
            <person name="Lindquist E."/>
            <person name="Daum C."/>
            <person name="Ramamoorthy G.K."/>
            <person name="Gryganskyi A."/>
            <person name="Culley D."/>
            <person name="Magnuson J.K."/>
            <person name="James T.Y."/>
            <person name="O'Malley M.A."/>
            <person name="Stajich J.E."/>
            <person name="Spatafora J.W."/>
            <person name="Visel A."/>
            <person name="Grigoriev I.V."/>
        </authorList>
    </citation>
    <scope>NUCLEOTIDE SEQUENCE [LARGE SCALE GENOMIC DNA]</scope>
    <source>
        <strain evidence="2 3">CBS 931.73</strain>
    </source>
</reference>
<feature type="chain" id="PRO_5012327430" evidence="1">
    <location>
        <begin position="19"/>
        <end position="333"/>
    </location>
</feature>
<evidence type="ECO:0000313" key="3">
    <source>
        <dbReference type="Proteomes" id="UP000193498"/>
    </source>
</evidence>
<keyword evidence="3" id="KW-1185">Reference proteome</keyword>
<keyword evidence="1" id="KW-0732">Signal</keyword>
<dbReference type="SMART" id="SM00706">
    <property type="entry name" value="TECPR"/>
    <property type="match status" value="4"/>
</dbReference>
<dbReference type="InterPro" id="IPR006624">
    <property type="entry name" value="Beta-propeller_rpt_TECPR"/>
</dbReference>
<feature type="signal peptide" evidence="1">
    <location>
        <begin position="1"/>
        <end position="18"/>
    </location>
</feature>
<sequence>MWGRHHLVINSALVGVLATLSNSVTGYLFQTTSGLDGESWKKVKDLGFNQISMGFDDSLWAVTSGEEVFKLNEKKGSWRKLPGRLVQVAGLNENHAWGLDSRGHVYRYSDGLWNQVNGRLTTVSASTTDEYVQSVEHVWGVNNKEHLVYCGYQRTLRGCNWKRLRAPAHKLTPVNVAALGDGQVFVMFARDGDGEDLVTYHWDKKSWTPVEYVQLKRINGSSGRHVVGLDVKNEIQVYSLDKEEWVHVKSPGGEVTYPAVGRTVTAITDKAIPLLPKIKIVQESVSPISYESAEQNGFPAFAAGPPPFGGVQYGGYYHHPRYAYPDGGYVISP</sequence>